<dbReference type="Pfam" id="PF11917">
    <property type="entry name" value="DUF3435"/>
    <property type="match status" value="1"/>
</dbReference>
<evidence type="ECO:0000256" key="1">
    <source>
        <dbReference type="SAM" id="MobiDB-lite"/>
    </source>
</evidence>
<evidence type="ECO:0000313" key="2">
    <source>
        <dbReference type="EMBL" id="KIN08326.1"/>
    </source>
</evidence>
<reference evidence="3" key="2">
    <citation type="submission" date="2015-01" db="EMBL/GenBank/DDBJ databases">
        <title>Evolutionary Origins and Diversification of the Mycorrhizal Mutualists.</title>
        <authorList>
            <consortium name="DOE Joint Genome Institute"/>
            <consortium name="Mycorrhizal Genomics Consortium"/>
            <person name="Kohler A."/>
            <person name="Kuo A."/>
            <person name="Nagy L.G."/>
            <person name="Floudas D."/>
            <person name="Copeland A."/>
            <person name="Barry K.W."/>
            <person name="Cichocki N."/>
            <person name="Veneault-Fourrey C."/>
            <person name="LaButti K."/>
            <person name="Lindquist E.A."/>
            <person name="Lipzen A."/>
            <person name="Lundell T."/>
            <person name="Morin E."/>
            <person name="Murat C."/>
            <person name="Riley R."/>
            <person name="Ohm R."/>
            <person name="Sun H."/>
            <person name="Tunlid A."/>
            <person name="Henrissat B."/>
            <person name="Grigoriev I.V."/>
            <person name="Hibbett D.S."/>
            <person name="Martin F."/>
        </authorList>
    </citation>
    <scope>NUCLEOTIDE SEQUENCE [LARGE SCALE GENOMIC DNA]</scope>
    <source>
        <strain evidence="3">Zn</strain>
    </source>
</reference>
<dbReference type="OrthoDB" id="4485682at2759"/>
<dbReference type="Proteomes" id="UP000054321">
    <property type="component" value="Unassembled WGS sequence"/>
</dbReference>
<dbReference type="STRING" id="913774.A0A0C3HJB8"/>
<sequence length="302" mass="34515">MLYCCINGVYIDTNDKDKVIKYNDDSDASNSPDYNDNIDYDKDNKEDRGDDAVANDDRSDRNTDESADHNSGYNSNKADTPITEGGNNCCTIEADWLGKPRQQDCNATDIDEFRELIRKYKVLCYEDICLWVVRNPRRGERDVLAIEVHLHHYKEMDNKPKPITFLFQENILPILCPISYILTYAIRDNAILVNGYTSAKPFFMINLQGIASNAIHDQVIQHDPFIGVFNGAYINGNVRFNVQDAFLKSDISDDRLTWAFTYMSIWCNPGAPEAVPIELMDKLLAIQPGIVELDRQFRESCI</sequence>
<dbReference type="PANTHER" id="PTHR37535">
    <property type="entry name" value="FLUG DOMAIN PROTEIN"/>
    <property type="match status" value="1"/>
</dbReference>
<feature type="compositionally biased region" description="Polar residues" evidence="1">
    <location>
        <begin position="69"/>
        <end position="78"/>
    </location>
</feature>
<feature type="compositionally biased region" description="Basic and acidic residues" evidence="1">
    <location>
        <begin position="39"/>
        <end position="68"/>
    </location>
</feature>
<dbReference type="HOGENOM" id="CLU_921656_0_0_1"/>
<dbReference type="InterPro" id="IPR021842">
    <property type="entry name" value="DUF3435"/>
</dbReference>
<keyword evidence="3" id="KW-1185">Reference proteome</keyword>
<evidence type="ECO:0000313" key="3">
    <source>
        <dbReference type="Proteomes" id="UP000054321"/>
    </source>
</evidence>
<dbReference type="AlphaFoldDB" id="A0A0C3HJB8"/>
<proteinExistence type="predicted"/>
<reference evidence="2 3" key="1">
    <citation type="submission" date="2014-04" db="EMBL/GenBank/DDBJ databases">
        <authorList>
            <consortium name="DOE Joint Genome Institute"/>
            <person name="Kuo A."/>
            <person name="Martino E."/>
            <person name="Perotto S."/>
            <person name="Kohler A."/>
            <person name="Nagy L.G."/>
            <person name="Floudas D."/>
            <person name="Copeland A."/>
            <person name="Barry K.W."/>
            <person name="Cichocki N."/>
            <person name="Veneault-Fourrey C."/>
            <person name="LaButti K."/>
            <person name="Lindquist E.A."/>
            <person name="Lipzen A."/>
            <person name="Lundell T."/>
            <person name="Morin E."/>
            <person name="Murat C."/>
            <person name="Sun H."/>
            <person name="Tunlid A."/>
            <person name="Henrissat B."/>
            <person name="Grigoriev I.V."/>
            <person name="Hibbett D.S."/>
            <person name="Martin F."/>
            <person name="Nordberg H.P."/>
            <person name="Cantor M.N."/>
            <person name="Hua S.X."/>
        </authorList>
    </citation>
    <scope>NUCLEOTIDE SEQUENCE [LARGE SCALE GENOMIC DNA]</scope>
    <source>
        <strain evidence="2 3">Zn</strain>
    </source>
</reference>
<feature type="region of interest" description="Disordered" evidence="1">
    <location>
        <begin position="22"/>
        <end position="80"/>
    </location>
</feature>
<name>A0A0C3HJB8_OIDMZ</name>
<accession>A0A0C3HJB8</accession>
<organism evidence="2 3">
    <name type="scientific">Oidiodendron maius (strain Zn)</name>
    <dbReference type="NCBI Taxonomy" id="913774"/>
    <lineage>
        <taxon>Eukaryota</taxon>
        <taxon>Fungi</taxon>
        <taxon>Dikarya</taxon>
        <taxon>Ascomycota</taxon>
        <taxon>Pezizomycotina</taxon>
        <taxon>Leotiomycetes</taxon>
        <taxon>Leotiomycetes incertae sedis</taxon>
        <taxon>Myxotrichaceae</taxon>
        <taxon>Oidiodendron</taxon>
    </lineage>
</organism>
<gene>
    <name evidence="2" type="ORF">OIDMADRAFT_23134</name>
</gene>
<dbReference type="InParanoid" id="A0A0C3HJB8"/>
<dbReference type="PANTHER" id="PTHR37535:SF4">
    <property type="entry name" value="FLUG DOMAIN-CONTAINING PROTEIN"/>
    <property type="match status" value="1"/>
</dbReference>
<protein>
    <submittedName>
        <fullName evidence="2">Uncharacterized protein</fullName>
    </submittedName>
</protein>
<dbReference type="EMBL" id="KN832870">
    <property type="protein sequence ID" value="KIN08326.1"/>
    <property type="molecule type" value="Genomic_DNA"/>
</dbReference>